<evidence type="ECO:0000313" key="1">
    <source>
        <dbReference type="EMBL" id="KAF6433761.1"/>
    </source>
</evidence>
<evidence type="ECO:0000313" key="2">
    <source>
        <dbReference type="Proteomes" id="UP000550707"/>
    </source>
</evidence>
<keyword evidence="2" id="KW-1185">Reference proteome</keyword>
<protein>
    <submittedName>
        <fullName evidence="1">Uncharacterized protein</fullName>
    </submittedName>
</protein>
<sequence>MADDGYLASITASANPFNKKALQIHGRAKVDLQWNTPNPCNSLKFVIIISMLRKLNFSEKTCLTRYKSNPAKFQLKTEGEVSAFTDSISSLSETPGGCLPLQIIPSPEHTECRIRNSRGSLCKNTMKIIFHNKSTSVFRLDNQQAEKSCFTKICCWKWKKKAQHSLRQNRI</sequence>
<gene>
    <name evidence="1" type="ORF">HJG59_008831</name>
</gene>
<comment type="caution">
    <text evidence="1">The sequence shown here is derived from an EMBL/GenBank/DDBJ whole genome shotgun (WGS) entry which is preliminary data.</text>
</comment>
<organism evidence="1 2">
    <name type="scientific">Molossus molossus</name>
    <name type="common">Pallas' mastiff bat</name>
    <name type="synonym">Vespertilio molossus</name>
    <dbReference type="NCBI Taxonomy" id="27622"/>
    <lineage>
        <taxon>Eukaryota</taxon>
        <taxon>Metazoa</taxon>
        <taxon>Chordata</taxon>
        <taxon>Craniata</taxon>
        <taxon>Vertebrata</taxon>
        <taxon>Euteleostomi</taxon>
        <taxon>Mammalia</taxon>
        <taxon>Eutheria</taxon>
        <taxon>Laurasiatheria</taxon>
        <taxon>Chiroptera</taxon>
        <taxon>Yangochiroptera</taxon>
        <taxon>Molossidae</taxon>
        <taxon>Molossus</taxon>
    </lineage>
</organism>
<dbReference type="Proteomes" id="UP000550707">
    <property type="component" value="Unassembled WGS sequence"/>
</dbReference>
<accession>A0A7J8EEM0</accession>
<dbReference type="InParanoid" id="A0A7J8EEM0"/>
<dbReference type="EMBL" id="JACASF010000014">
    <property type="protein sequence ID" value="KAF6433761.1"/>
    <property type="molecule type" value="Genomic_DNA"/>
</dbReference>
<name>A0A7J8EEM0_MOLMO</name>
<proteinExistence type="predicted"/>
<dbReference type="AlphaFoldDB" id="A0A7J8EEM0"/>
<reference evidence="1 2" key="1">
    <citation type="journal article" date="2020" name="Nature">
        <title>Six reference-quality genomes reveal evolution of bat adaptations.</title>
        <authorList>
            <person name="Jebb D."/>
            <person name="Huang Z."/>
            <person name="Pippel M."/>
            <person name="Hughes G.M."/>
            <person name="Lavrichenko K."/>
            <person name="Devanna P."/>
            <person name="Winkler S."/>
            <person name="Jermiin L.S."/>
            <person name="Skirmuntt E.C."/>
            <person name="Katzourakis A."/>
            <person name="Burkitt-Gray L."/>
            <person name="Ray D.A."/>
            <person name="Sullivan K.A.M."/>
            <person name="Roscito J.G."/>
            <person name="Kirilenko B.M."/>
            <person name="Davalos L.M."/>
            <person name="Corthals A.P."/>
            <person name="Power M.L."/>
            <person name="Jones G."/>
            <person name="Ransome R.D."/>
            <person name="Dechmann D.K.N."/>
            <person name="Locatelli A.G."/>
            <person name="Puechmaille S.J."/>
            <person name="Fedrigo O."/>
            <person name="Jarvis E.D."/>
            <person name="Hiller M."/>
            <person name="Vernes S.C."/>
            <person name="Myers E.W."/>
            <person name="Teeling E.C."/>
        </authorList>
    </citation>
    <scope>NUCLEOTIDE SEQUENCE [LARGE SCALE GENOMIC DNA]</scope>
    <source>
        <strain evidence="1">MMolMol1</strain>
        <tissue evidence="1">Muscle</tissue>
    </source>
</reference>